<sequence length="124" mass="14229">MCAKQKNSSAISPEKIALYNKLIETNPDIERKGDTMPYTSFNGNMFTYLSKEGSLGIRLPKEAREEFLKKYDTTLLVSYGAVMKEYVSVPDHLLEHTEELKPYLDLSYAYVQTLKPKPTKKKKT</sequence>
<proteinExistence type="predicted"/>
<organism evidence="1 2">
    <name type="scientific">Agaribacillus aureus</name>
    <dbReference type="NCBI Taxonomy" id="3051825"/>
    <lineage>
        <taxon>Bacteria</taxon>
        <taxon>Pseudomonadati</taxon>
        <taxon>Bacteroidota</taxon>
        <taxon>Cytophagia</taxon>
        <taxon>Cytophagales</taxon>
        <taxon>Splendidivirgaceae</taxon>
        <taxon>Agaribacillus</taxon>
    </lineage>
</organism>
<dbReference type="Proteomes" id="UP001172083">
    <property type="component" value="Unassembled WGS sequence"/>
</dbReference>
<dbReference type="SUPFAM" id="SSF159894">
    <property type="entry name" value="YgaC/TfoX-N like"/>
    <property type="match status" value="1"/>
</dbReference>
<evidence type="ECO:0000313" key="2">
    <source>
        <dbReference type="Proteomes" id="UP001172083"/>
    </source>
</evidence>
<reference evidence="1" key="1">
    <citation type="submission" date="2023-06" db="EMBL/GenBank/DDBJ databases">
        <title>Genomic of Agaribacillus aureum.</title>
        <authorList>
            <person name="Wang G."/>
        </authorList>
    </citation>
    <scope>NUCLEOTIDE SEQUENCE</scope>
    <source>
        <strain evidence="1">BMA12</strain>
    </source>
</reference>
<evidence type="ECO:0008006" key="3">
    <source>
        <dbReference type="Google" id="ProtNLM"/>
    </source>
</evidence>
<gene>
    <name evidence="1" type="ORF">QQ020_08260</name>
</gene>
<comment type="caution">
    <text evidence="1">The sequence shown here is derived from an EMBL/GenBank/DDBJ whole genome shotgun (WGS) entry which is preliminary data.</text>
</comment>
<protein>
    <recommendedName>
        <fullName evidence="3">TfoX N-terminal domain-containing protein</fullName>
    </recommendedName>
</protein>
<keyword evidence="2" id="KW-1185">Reference proteome</keyword>
<dbReference type="RefSeq" id="WP_346757366.1">
    <property type="nucleotide sequence ID" value="NZ_JAUJEB010000001.1"/>
</dbReference>
<evidence type="ECO:0000313" key="1">
    <source>
        <dbReference type="EMBL" id="MDN5212041.1"/>
    </source>
</evidence>
<dbReference type="EMBL" id="JAUJEB010000001">
    <property type="protein sequence ID" value="MDN5212041.1"/>
    <property type="molecule type" value="Genomic_DNA"/>
</dbReference>
<name>A0ABT8L462_9BACT</name>
<accession>A0ABT8L462</accession>